<gene>
    <name evidence="2" type="ORF">BJ959_000782</name>
</gene>
<proteinExistence type="predicted"/>
<evidence type="ECO:0000256" key="1">
    <source>
        <dbReference type="SAM" id="MobiDB-lite"/>
    </source>
</evidence>
<protein>
    <submittedName>
        <fullName evidence="2">Uncharacterized protein</fullName>
    </submittedName>
</protein>
<feature type="region of interest" description="Disordered" evidence="1">
    <location>
        <begin position="140"/>
        <end position="264"/>
    </location>
</feature>
<sequence>MSAAEAEQVLSGVTPASRPELQSLAEAIDELRSVAAEAPAPVASASLNAFFDALGSPSLSATGDATAASSSTAGAPALVGARSALRRGVRRVMEWISGLGLVSKIALGAGVLVLGAGGVGAAGALPGPVQSAFDTVISTVTGTDDDPAPYVDDESDLNDDPAPYVDDESDLNDDPAPYVDDESDLNDDPAPYVDDDSDLNDDPAPYIDDESDLNDDPAPYIDDESDLNDDPAPYTEDESDDDDATAPLDDDEADDDAGSTTAED</sequence>
<accession>A0A840XG23</accession>
<reference evidence="2 3" key="1">
    <citation type="submission" date="2020-08" db="EMBL/GenBank/DDBJ databases">
        <title>Sequencing the genomes of 1000 actinobacteria strains.</title>
        <authorList>
            <person name="Klenk H.-P."/>
        </authorList>
    </citation>
    <scope>NUCLEOTIDE SEQUENCE [LARGE SCALE GENOMIC DNA]</scope>
    <source>
        <strain evidence="2 3">DSM 23889</strain>
    </source>
</reference>
<feature type="compositionally biased region" description="Acidic residues" evidence="1">
    <location>
        <begin position="143"/>
        <end position="264"/>
    </location>
</feature>
<dbReference type="RefSeq" id="WP_153982480.1">
    <property type="nucleotide sequence ID" value="NZ_JACHBS010000001.1"/>
</dbReference>
<dbReference type="OrthoDB" id="9832335at2"/>
<dbReference type="AlphaFoldDB" id="A0A840XG23"/>
<name>A0A840XG23_9MICO</name>
<organism evidence="2 3">
    <name type="scientific">Microcella frigidaquae</name>
    <dbReference type="NCBI Taxonomy" id="424758"/>
    <lineage>
        <taxon>Bacteria</taxon>
        <taxon>Bacillati</taxon>
        <taxon>Actinomycetota</taxon>
        <taxon>Actinomycetes</taxon>
        <taxon>Micrococcales</taxon>
        <taxon>Microbacteriaceae</taxon>
        <taxon>Microcella</taxon>
    </lineage>
</organism>
<evidence type="ECO:0000313" key="2">
    <source>
        <dbReference type="EMBL" id="MBB5617286.1"/>
    </source>
</evidence>
<dbReference type="EMBL" id="JACHBS010000001">
    <property type="protein sequence ID" value="MBB5617286.1"/>
    <property type="molecule type" value="Genomic_DNA"/>
</dbReference>
<comment type="caution">
    <text evidence="2">The sequence shown here is derived from an EMBL/GenBank/DDBJ whole genome shotgun (WGS) entry which is preliminary data.</text>
</comment>
<evidence type="ECO:0000313" key="3">
    <source>
        <dbReference type="Proteomes" id="UP000552883"/>
    </source>
</evidence>
<dbReference type="Proteomes" id="UP000552883">
    <property type="component" value="Unassembled WGS sequence"/>
</dbReference>
<keyword evidence="3" id="KW-1185">Reference proteome</keyword>